<dbReference type="RefSeq" id="WP_264715351.1">
    <property type="nucleotide sequence ID" value="NZ_JAPDNT010000020.1"/>
</dbReference>
<accession>A0AA41YWA4</accession>
<organism evidence="1 2">
    <name type="scientific">Limobrevibacterium gyesilva</name>
    <dbReference type="NCBI Taxonomy" id="2991712"/>
    <lineage>
        <taxon>Bacteria</taxon>
        <taxon>Pseudomonadati</taxon>
        <taxon>Pseudomonadota</taxon>
        <taxon>Alphaproteobacteria</taxon>
        <taxon>Acetobacterales</taxon>
        <taxon>Acetobacteraceae</taxon>
        <taxon>Limobrevibacterium</taxon>
    </lineage>
</organism>
<comment type="caution">
    <text evidence="1">The sequence shown here is derived from an EMBL/GenBank/DDBJ whole genome shotgun (WGS) entry which is preliminary data.</text>
</comment>
<dbReference type="Proteomes" id="UP001165679">
    <property type="component" value="Unassembled WGS sequence"/>
</dbReference>
<evidence type="ECO:0000313" key="1">
    <source>
        <dbReference type="EMBL" id="MCW3476547.1"/>
    </source>
</evidence>
<gene>
    <name evidence="1" type="ORF">OL599_18445</name>
</gene>
<dbReference type="InterPro" id="IPR027417">
    <property type="entry name" value="P-loop_NTPase"/>
</dbReference>
<sequence>MAALTIKASGAGYMFRFGAQRPMVDTPAAELYRPGAANERPARKRFRTCILHIGTEKTGTTTLQTFFSANREIFQRSGWFIPQTLAPHAAQNVLNHIHLATLAMDDLNFHDEMRRAVGVHDAATLRTYRRDLFQRLEAEIAAIPAECDRIILSNEHCHSRLTGPHEISHLKAFLDLFCDEYQVIAYLRPQHELAMSQYGMIVLNGRSNIDMFPPFPPPPGYAKRVYTNRDYFDYRKLLDNWARVFGAAAMQPRVFERRQLIKGNIIDDFLSGFTLAEGKLVYPQARNTNVSAAAQKFLIGFYEALGDEPRPGTDVVREGVRNALQERFPGSGILPARGDAEAFLGRFAESNEAVRARWFPGQPSLFSADFSRYPEIPDSDALSESDLYSIFIEVFFTYPNYLRNRMQADAKRTIPASAADAAAT</sequence>
<dbReference type="SUPFAM" id="SSF52540">
    <property type="entry name" value="P-loop containing nucleoside triphosphate hydrolases"/>
    <property type="match status" value="1"/>
</dbReference>
<evidence type="ECO:0008006" key="3">
    <source>
        <dbReference type="Google" id="ProtNLM"/>
    </source>
</evidence>
<dbReference type="AlphaFoldDB" id="A0AA41YWA4"/>
<evidence type="ECO:0000313" key="2">
    <source>
        <dbReference type="Proteomes" id="UP001165679"/>
    </source>
</evidence>
<proteinExistence type="predicted"/>
<dbReference type="EMBL" id="JAPDNT010000020">
    <property type="protein sequence ID" value="MCW3476547.1"/>
    <property type="molecule type" value="Genomic_DNA"/>
</dbReference>
<protein>
    <recommendedName>
        <fullName evidence="3">Sulfotransferase family protein</fullName>
    </recommendedName>
</protein>
<dbReference type="Gene3D" id="3.40.50.300">
    <property type="entry name" value="P-loop containing nucleotide triphosphate hydrolases"/>
    <property type="match status" value="1"/>
</dbReference>
<name>A0AA41YWA4_9PROT</name>
<reference evidence="1" key="2">
    <citation type="submission" date="2022-10" db="EMBL/GenBank/DDBJ databases">
        <authorList>
            <person name="Trinh H.N."/>
        </authorList>
    </citation>
    <scope>NUCLEOTIDE SEQUENCE</scope>
    <source>
        <strain evidence="1">RN2-1</strain>
    </source>
</reference>
<keyword evidence="2" id="KW-1185">Reference proteome</keyword>
<reference evidence="1" key="1">
    <citation type="submission" date="2022-09" db="EMBL/GenBank/DDBJ databases">
        <title>Rhodovastum sp. nov. RN2-1 isolated from soil in Seongnam, South Korea.</title>
        <authorList>
            <person name="Le N.T."/>
        </authorList>
    </citation>
    <scope>NUCLEOTIDE SEQUENCE</scope>
    <source>
        <strain evidence="1">RN2-1</strain>
    </source>
</reference>